<dbReference type="InterPro" id="IPR004358">
    <property type="entry name" value="Sig_transdc_His_kin-like_C"/>
</dbReference>
<dbReference type="Gene3D" id="3.30.450.20">
    <property type="entry name" value="PAS domain"/>
    <property type="match status" value="2"/>
</dbReference>
<dbReference type="SUPFAM" id="SSF47384">
    <property type="entry name" value="Homodimeric domain of signal transducing histidine kinase"/>
    <property type="match status" value="1"/>
</dbReference>
<comment type="catalytic activity">
    <reaction evidence="1">
        <text>ATP + protein L-histidine = ADP + protein N-phospho-L-histidine.</text>
        <dbReference type="EC" id="2.7.13.3"/>
    </reaction>
</comment>
<evidence type="ECO:0000256" key="5">
    <source>
        <dbReference type="ARBA" id="ARBA00022519"/>
    </source>
</evidence>
<feature type="domain" description="Histidine kinase" evidence="19">
    <location>
        <begin position="370"/>
        <end position="580"/>
    </location>
</feature>
<reference evidence="20 21" key="1">
    <citation type="submission" date="2019-04" db="EMBL/GenBank/DDBJ databases">
        <title>Genome sequence of Pelagicola litoralis CL-ES2.</title>
        <authorList>
            <person name="Cao J."/>
        </authorList>
    </citation>
    <scope>NUCLEOTIDE SEQUENCE [LARGE SCALE GENOMIC DNA]</scope>
    <source>
        <strain evidence="20 21">CL-ES2</strain>
    </source>
</reference>
<keyword evidence="21" id="KW-1185">Reference proteome</keyword>
<dbReference type="OrthoDB" id="7568856at2"/>
<dbReference type="Gene3D" id="3.30.565.10">
    <property type="entry name" value="Histidine kinase-like ATPase, C-terminal domain"/>
    <property type="match status" value="1"/>
</dbReference>
<evidence type="ECO:0000256" key="17">
    <source>
        <dbReference type="SAM" id="Coils"/>
    </source>
</evidence>
<dbReference type="InterPro" id="IPR003594">
    <property type="entry name" value="HATPase_dom"/>
</dbReference>
<proteinExistence type="predicted"/>
<comment type="caution">
    <text evidence="20">The sequence shown here is derived from an EMBL/GenBank/DDBJ whole genome shotgun (WGS) entry which is preliminary data.</text>
</comment>
<organism evidence="20 21">
    <name type="scientific">Shimia litoralis</name>
    <dbReference type="NCBI Taxonomy" id="420403"/>
    <lineage>
        <taxon>Bacteria</taxon>
        <taxon>Pseudomonadati</taxon>
        <taxon>Pseudomonadota</taxon>
        <taxon>Alphaproteobacteria</taxon>
        <taxon>Rhodobacterales</taxon>
        <taxon>Roseobacteraceae</taxon>
    </lineage>
</organism>
<evidence type="ECO:0000256" key="12">
    <source>
        <dbReference type="ARBA" id="ARBA00022989"/>
    </source>
</evidence>
<dbReference type="GO" id="GO:0005524">
    <property type="term" value="F:ATP binding"/>
    <property type="evidence" value="ECO:0007669"/>
    <property type="project" value="UniProtKB-KW"/>
</dbReference>
<dbReference type="GO" id="GO:0000155">
    <property type="term" value="F:phosphorelay sensor kinase activity"/>
    <property type="evidence" value="ECO:0007669"/>
    <property type="project" value="InterPro"/>
</dbReference>
<keyword evidence="5" id="KW-0997">Cell inner membrane</keyword>
<keyword evidence="9" id="KW-0547">Nucleotide-binding</keyword>
<dbReference type="PANTHER" id="PTHR43065:SF46">
    <property type="entry name" value="C4-DICARBOXYLATE TRANSPORT SENSOR PROTEIN DCTB"/>
    <property type="match status" value="1"/>
</dbReference>
<keyword evidence="13" id="KW-0902">Two-component regulatory system</keyword>
<protein>
    <recommendedName>
        <fullName evidence="16">C4-dicarboxylate transport sensor protein DctB</fullName>
        <ecNumber evidence="3">2.7.13.3</ecNumber>
    </recommendedName>
</protein>
<dbReference type="FunFam" id="1.10.287.130:FF:000049">
    <property type="entry name" value="C4-dicarboxylate transport sensor protein DctB"/>
    <property type="match status" value="1"/>
</dbReference>
<dbReference type="PIRSF" id="PIRSF036431">
    <property type="entry name" value="STHK_DctB"/>
    <property type="match status" value="1"/>
</dbReference>
<gene>
    <name evidence="20" type="ORF">FAP39_07325</name>
</gene>
<dbReference type="EMBL" id="SULI01000006">
    <property type="protein sequence ID" value="TKZ21221.1"/>
    <property type="molecule type" value="Genomic_DNA"/>
</dbReference>
<dbReference type="Pfam" id="PF02518">
    <property type="entry name" value="HATPase_c"/>
    <property type="match status" value="1"/>
</dbReference>
<evidence type="ECO:0000256" key="13">
    <source>
        <dbReference type="ARBA" id="ARBA00023012"/>
    </source>
</evidence>
<evidence type="ECO:0000256" key="1">
    <source>
        <dbReference type="ARBA" id="ARBA00000085"/>
    </source>
</evidence>
<feature type="transmembrane region" description="Helical" evidence="18">
    <location>
        <begin position="289"/>
        <end position="309"/>
    </location>
</feature>
<dbReference type="GO" id="GO:0005886">
    <property type="term" value="C:plasma membrane"/>
    <property type="evidence" value="ECO:0007669"/>
    <property type="project" value="UniProtKB-SubCell"/>
</dbReference>
<keyword evidence="17" id="KW-0175">Coiled coil</keyword>
<keyword evidence="14 18" id="KW-0472">Membrane</keyword>
<dbReference type="InterPro" id="IPR005467">
    <property type="entry name" value="His_kinase_dom"/>
</dbReference>
<evidence type="ECO:0000256" key="16">
    <source>
        <dbReference type="ARBA" id="ARBA00073143"/>
    </source>
</evidence>
<dbReference type="Gene3D" id="6.10.250.3020">
    <property type="match status" value="1"/>
</dbReference>
<keyword evidence="8 18" id="KW-0812">Transmembrane</keyword>
<evidence type="ECO:0000313" key="21">
    <source>
        <dbReference type="Proteomes" id="UP000306575"/>
    </source>
</evidence>
<dbReference type="InterPro" id="IPR036890">
    <property type="entry name" value="HATPase_C_sf"/>
</dbReference>
<dbReference type="SUPFAM" id="SSF55874">
    <property type="entry name" value="ATPase domain of HSP90 chaperone/DNA topoisomerase II/histidine kinase"/>
    <property type="match status" value="1"/>
</dbReference>
<evidence type="ECO:0000256" key="14">
    <source>
        <dbReference type="ARBA" id="ARBA00023136"/>
    </source>
</evidence>
<dbReference type="AlphaFoldDB" id="A0A4V6F1Y1"/>
<evidence type="ECO:0000256" key="11">
    <source>
        <dbReference type="ARBA" id="ARBA00022840"/>
    </source>
</evidence>
<dbReference type="InterPro" id="IPR017055">
    <property type="entry name" value="Sig_transdc_His_kinase_DctB"/>
</dbReference>
<sequence>MTELPFRDQDTTKAAPTNWRVRLALVGLSVIACATIWVTHSYLTDRFTQNTRNRAELRMALYSGNLQSELRRNAIVPQLLSKDPALIAALVSSDFSQSTSRLISFVDEIGAASLMMLDAEGRTVAATERTRIGANHFEKPYFINALNSNATVFSVEKQESGAYHFTYARRLDSQGQVIGVIAVEVDLQKFERAWAGISDAVFVTDSEGVVILTSEPRWRGLTEGAALARQPAEGAIERAIQATSDWTAVPADAYFQGEGVMREDVRIPFRGWRMTSFTTYNSVRERVNAVLALEIMGFAILLALAFYFLNRKNTLQMALFQRESAGLRALNLRLQREIAERERMQESLAVAEQSLAQSSKLAALGEMSAAVSHELNQPLAAMRTYLAGARLLVRRNRPEEALSSFQRIDDLIERMGSITKQLKSYARKGGDDFAAVDLSAALNSALSMMEPQLRQRHVRISRIVPDVPVRVMADRVRIEQVIINLLRNALDATEAEVDPEIEVLLAAGETATLTVRDNGPGIEDLDNLFEPFFTTKQPGDGVGLGLAISSGIVSDLGGRLTARNGQGRGAVFEVQLPILSEDIEAAE</sequence>
<evidence type="ECO:0000256" key="9">
    <source>
        <dbReference type="ARBA" id="ARBA00022741"/>
    </source>
</evidence>
<keyword evidence="6" id="KW-0597">Phosphoprotein</keyword>
<dbReference type="PROSITE" id="PS50109">
    <property type="entry name" value="HIS_KIN"/>
    <property type="match status" value="1"/>
</dbReference>
<dbReference type="SUPFAM" id="SSF103190">
    <property type="entry name" value="Sensory domain-like"/>
    <property type="match status" value="1"/>
</dbReference>
<evidence type="ECO:0000313" key="20">
    <source>
        <dbReference type="EMBL" id="TKZ21221.1"/>
    </source>
</evidence>
<dbReference type="CDD" id="cd18773">
    <property type="entry name" value="PDC1_HK_sensor"/>
    <property type="match status" value="1"/>
</dbReference>
<dbReference type="Pfam" id="PF00512">
    <property type="entry name" value="HisKA"/>
    <property type="match status" value="1"/>
</dbReference>
<evidence type="ECO:0000256" key="4">
    <source>
        <dbReference type="ARBA" id="ARBA00022475"/>
    </source>
</evidence>
<dbReference type="PROSITE" id="PS51257">
    <property type="entry name" value="PROKAR_LIPOPROTEIN"/>
    <property type="match status" value="1"/>
</dbReference>
<dbReference type="Proteomes" id="UP000306575">
    <property type="component" value="Unassembled WGS sequence"/>
</dbReference>
<evidence type="ECO:0000256" key="3">
    <source>
        <dbReference type="ARBA" id="ARBA00012438"/>
    </source>
</evidence>
<dbReference type="RefSeq" id="WP_138015742.1">
    <property type="nucleotide sequence ID" value="NZ_SULI01000006.1"/>
</dbReference>
<evidence type="ECO:0000256" key="18">
    <source>
        <dbReference type="SAM" id="Phobius"/>
    </source>
</evidence>
<dbReference type="CDD" id="cd00082">
    <property type="entry name" value="HisKA"/>
    <property type="match status" value="1"/>
</dbReference>
<evidence type="ECO:0000256" key="2">
    <source>
        <dbReference type="ARBA" id="ARBA00004429"/>
    </source>
</evidence>
<dbReference type="PANTHER" id="PTHR43065">
    <property type="entry name" value="SENSOR HISTIDINE KINASE"/>
    <property type="match status" value="1"/>
</dbReference>
<dbReference type="InterPro" id="IPR029151">
    <property type="entry name" value="Sensor-like_sf"/>
</dbReference>
<dbReference type="SMART" id="SM00388">
    <property type="entry name" value="HisKA"/>
    <property type="match status" value="1"/>
</dbReference>
<dbReference type="EC" id="2.7.13.3" evidence="3"/>
<dbReference type="SMART" id="SM00387">
    <property type="entry name" value="HATPase_c"/>
    <property type="match status" value="1"/>
</dbReference>
<accession>A0A4V6F1Y1</accession>
<evidence type="ECO:0000256" key="6">
    <source>
        <dbReference type="ARBA" id="ARBA00022553"/>
    </source>
</evidence>
<dbReference type="InterPro" id="IPR003661">
    <property type="entry name" value="HisK_dim/P_dom"/>
</dbReference>
<keyword evidence="12 18" id="KW-1133">Transmembrane helix</keyword>
<dbReference type="PRINTS" id="PR00344">
    <property type="entry name" value="BCTRLSENSOR"/>
</dbReference>
<evidence type="ECO:0000256" key="7">
    <source>
        <dbReference type="ARBA" id="ARBA00022679"/>
    </source>
</evidence>
<evidence type="ECO:0000256" key="15">
    <source>
        <dbReference type="ARBA" id="ARBA00059004"/>
    </source>
</evidence>
<dbReference type="Gene3D" id="1.10.287.130">
    <property type="match status" value="1"/>
</dbReference>
<feature type="transmembrane region" description="Helical" evidence="18">
    <location>
        <begin position="21"/>
        <end position="43"/>
    </location>
</feature>
<comment type="subcellular location">
    <subcellularLocation>
        <location evidence="2">Cell inner membrane</location>
        <topology evidence="2">Multi-pass membrane protein</topology>
    </subcellularLocation>
</comment>
<comment type="function">
    <text evidence="15">Member of the two-component regulatory system DctB/DctD involved in the transport of C4-dicarboxylates. DctB functions as a membrane-associated protein kinase that phosphorylates DctD in response to environmental signals.</text>
</comment>
<feature type="coiled-coil region" evidence="17">
    <location>
        <begin position="327"/>
        <end position="354"/>
    </location>
</feature>
<keyword evidence="4" id="KW-1003">Cell membrane</keyword>
<evidence type="ECO:0000256" key="10">
    <source>
        <dbReference type="ARBA" id="ARBA00022777"/>
    </source>
</evidence>
<keyword evidence="10 20" id="KW-0418">Kinase</keyword>
<evidence type="ECO:0000256" key="8">
    <source>
        <dbReference type="ARBA" id="ARBA00022692"/>
    </source>
</evidence>
<dbReference type="InterPro" id="IPR036097">
    <property type="entry name" value="HisK_dim/P_sf"/>
</dbReference>
<keyword evidence="11" id="KW-0067">ATP-binding</keyword>
<name>A0A4V6F1Y1_9RHOB</name>
<evidence type="ECO:0000259" key="19">
    <source>
        <dbReference type="PROSITE" id="PS50109"/>
    </source>
</evidence>
<keyword evidence="7" id="KW-0808">Transferase</keyword>